<dbReference type="GO" id="GO:0008270">
    <property type="term" value="F:zinc ion binding"/>
    <property type="evidence" value="ECO:0007669"/>
    <property type="project" value="UniProtKB-KW"/>
</dbReference>
<name>A0AAE0KK35_9PEZI</name>
<keyword evidence="10" id="KW-0539">Nucleus</keyword>
<dbReference type="EMBL" id="JAULSN010000003">
    <property type="protein sequence ID" value="KAK3377330.1"/>
    <property type="molecule type" value="Genomic_DNA"/>
</dbReference>
<evidence type="ECO:0000256" key="1">
    <source>
        <dbReference type="ARBA" id="ARBA00004123"/>
    </source>
</evidence>
<feature type="compositionally biased region" description="Gly residues" evidence="12">
    <location>
        <begin position="289"/>
        <end position="302"/>
    </location>
</feature>
<evidence type="ECO:0000256" key="11">
    <source>
        <dbReference type="PROSITE-ProRule" id="PRU00042"/>
    </source>
</evidence>
<dbReference type="PANTHER" id="PTHR24408">
    <property type="entry name" value="ZINC FINGER PROTEIN"/>
    <property type="match status" value="1"/>
</dbReference>
<feature type="domain" description="C2H2-type" evidence="13">
    <location>
        <begin position="353"/>
        <end position="380"/>
    </location>
</feature>
<dbReference type="InterPro" id="IPR013087">
    <property type="entry name" value="Znf_C2H2_type"/>
</dbReference>
<sequence length="423" mass="42672">MRAINPPSSSSFASRRPQARAALPPFSLPPPPAIPRSALSGTGTDSARRIGSGSGSAAGTGAAPDGLASPASIVHSAGSSSYSTTSSPGYSTSSMPANPSSSTPYPLAPRPTRPSDGGEPTARRGRTGAGAGAGAGAVTTTTTATTTPSGSGSTSSTSGSGSRPGVGSSSGSTSASGPGTGTQRKPLPASPTQSSPPNQRFGEKLPSIASLIPPASQYAPPQSAHQGLGQGQPSPRSGPRPGPLARPAGMVTSPPTPRHAIPMVPPHLTHGLPSVPPMPGPGAGPGPAPGSGAGAGATGPGGQYHEFSVGTYPVVRESSQQDRPFKCDLCTQCFSRNHDLKRHKRIHLAAKPFPCPSCDKCFSRKDALKRHRLVKACKSPPPILPVPEALLKEKEAKGKPKPEFVIKPLKELKPKDPRVLALA</sequence>
<dbReference type="PROSITE" id="PS00028">
    <property type="entry name" value="ZINC_FINGER_C2H2_1"/>
    <property type="match status" value="1"/>
</dbReference>
<keyword evidence="9" id="KW-0804">Transcription</keyword>
<evidence type="ECO:0000256" key="12">
    <source>
        <dbReference type="SAM" id="MobiDB-lite"/>
    </source>
</evidence>
<evidence type="ECO:0000256" key="4">
    <source>
        <dbReference type="ARBA" id="ARBA00022737"/>
    </source>
</evidence>
<keyword evidence="5 11" id="KW-0863">Zinc-finger</keyword>
<evidence type="ECO:0000256" key="5">
    <source>
        <dbReference type="ARBA" id="ARBA00022771"/>
    </source>
</evidence>
<keyword evidence="6" id="KW-0862">Zinc</keyword>
<comment type="caution">
    <text evidence="14">The sequence shown here is derived from an EMBL/GenBank/DDBJ whole genome shotgun (WGS) entry which is preliminary data.</text>
</comment>
<keyword evidence="7" id="KW-0805">Transcription regulation</keyword>
<dbReference type="PANTHER" id="PTHR24408:SF58">
    <property type="entry name" value="TRANSCRIPTION FACTOR (TFIIIA), PUTATIVE (AFU_ORTHOLOGUE AFUA_1G05150)-RELATED"/>
    <property type="match status" value="1"/>
</dbReference>
<evidence type="ECO:0000259" key="13">
    <source>
        <dbReference type="PROSITE" id="PS50157"/>
    </source>
</evidence>
<dbReference type="GO" id="GO:0043565">
    <property type="term" value="F:sequence-specific DNA binding"/>
    <property type="evidence" value="ECO:0007669"/>
    <property type="project" value="TreeGrafter"/>
</dbReference>
<dbReference type="Gene3D" id="3.30.160.60">
    <property type="entry name" value="Classic Zinc Finger"/>
    <property type="match status" value="2"/>
</dbReference>
<evidence type="ECO:0000256" key="10">
    <source>
        <dbReference type="ARBA" id="ARBA00023242"/>
    </source>
</evidence>
<evidence type="ECO:0000256" key="3">
    <source>
        <dbReference type="ARBA" id="ARBA00022723"/>
    </source>
</evidence>
<feature type="compositionally biased region" description="Low complexity" evidence="12">
    <location>
        <begin position="76"/>
        <end position="104"/>
    </location>
</feature>
<dbReference type="InterPro" id="IPR036236">
    <property type="entry name" value="Znf_C2H2_sf"/>
</dbReference>
<evidence type="ECO:0000256" key="7">
    <source>
        <dbReference type="ARBA" id="ARBA00023015"/>
    </source>
</evidence>
<keyword evidence="8" id="KW-0238">DNA-binding</keyword>
<reference evidence="14" key="2">
    <citation type="submission" date="2023-06" db="EMBL/GenBank/DDBJ databases">
        <authorList>
            <consortium name="Lawrence Berkeley National Laboratory"/>
            <person name="Haridas S."/>
            <person name="Hensen N."/>
            <person name="Bonometti L."/>
            <person name="Westerberg I."/>
            <person name="Brannstrom I.O."/>
            <person name="Guillou S."/>
            <person name="Cros-Aarteil S."/>
            <person name="Calhoun S."/>
            <person name="Kuo A."/>
            <person name="Mondo S."/>
            <person name="Pangilinan J."/>
            <person name="Riley R."/>
            <person name="Labutti K."/>
            <person name="Andreopoulos B."/>
            <person name="Lipzen A."/>
            <person name="Chen C."/>
            <person name="Yanf M."/>
            <person name="Daum C."/>
            <person name="Ng V."/>
            <person name="Clum A."/>
            <person name="Steindorff A."/>
            <person name="Ohm R."/>
            <person name="Martin F."/>
            <person name="Silar P."/>
            <person name="Natvig D."/>
            <person name="Lalanne C."/>
            <person name="Gautier V."/>
            <person name="Ament-Velasquez S.L."/>
            <person name="Kruys A."/>
            <person name="Hutchinson M.I."/>
            <person name="Powell A.J."/>
            <person name="Barry K."/>
            <person name="Miller A.N."/>
            <person name="Grigoriev I.V."/>
            <person name="Debuchy R."/>
            <person name="Gladieux P."/>
            <person name="Thoren M.H."/>
            <person name="Johannesson H."/>
        </authorList>
    </citation>
    <scope>NUCLEOTIDE SEQUENCE</scope>
    <source>
        <strain evidence="14">CBS 958.72</strain>
    </source>
</reference>
<feature type="compositionally biased region" description="Low complexity" evidence="12">
    <location>
        <begin position="1"/>
        <end position="25"/>
    </location>
</feature>
<dbReference type="GO" id="GO:0005634">
    <property type="term" value="C:nucleus"/>
    <property type="evidence" value="ECO:0007669"/>
    <property type="project" value="UniProtKB-SubCell"/>
</dbReference>
<keyword evidence="15" id="KW-1185">Reference proteome</keyword>
<evidence type="ECO:0000313" key="14">
    <source>
        <dbReference type="EMBL" id="KAK3377330.1"/>
    </source>
</evidence>
<protein>
    <recommendedName>
        <fullName evidence="13">C2H2-type domain-containing protein</fullName>
    </recommendedName>
</protein>
<feature type="compositionally biased region" description="Low complexity" evidence="12">
    <location>
        <begin position="136"/>
        <end position="177"/>
    </location>
</feature>
<dbReference type="Proteomes" id="UP001287356">
    <property type="component" value="Unassembled WGS sequence"/>
</dbReference>
<accession>A0AAE0KK35</accession>
<feature type="domain" description="C2H2-type" evidence="13">
    <location>
        <begin position="325"/>
        <end position="352"/>
    </location>
</feature>
<feature type="region of interest" description="Disordered" evidence="12">
    <location>
        <begin position="1"/>
        <end position="304"/>
    </location>
</feature>
<evidence type="ECO:0000256" key="8">
    <source>
        <dbReference type="ARBA" id="ARBA00023125"/>
    </source>
</evidence>
<dbReference type="Pfam" id="PF00096">
    <property type="entry name" value="zf-C2H2"/>
    <property type="match status" value="2"/>
</dbReference>
<proteinExistence type="inferred from homology"/>
<evidence type="ECO:0000256" key="6">
    <source>
        <dbReference type="ARBA" id="ARBA00022833"/>
    </source>
</evidence>
<comment type="similarity">
    <text evidence="2">Belongs to the krueppel C2H2-type zinc-finger protein family.</text>
</comment>
<feature type="compositionally biased region" description="Pro residues" evidence="12">
    <location>
        <begin position="274"/>
        <end position="288"/>
    </location>
</feature>
<dbReference type="AlphaFoldDB" id="A0AAE0KK35"/>
<reference evidence="14" key="1">
    <citation type="journal article" date="2023" name="Mol. Phylogenet. Evol.">
        <title>Genome-scale phylogeny and comparative genomics of the fungal order Sordariales.</title>
        <authorList>
            <person name="Hensen N."/>
            <person name="Bonometti L."/>
            <person name="Westerberg I."/>
            <person name="Brannstrom I.O."/>
            <person name="Guillou S."/>
            <person name="Cros-Aarteil S."/>
            <person name="Calhoun S."/>
            <person name="Haridas S."/>
            <person name="Kuo A."/>
            <person name="Mondo S."/>
            <person name="Pangilinan J."/>
            <person name="Riley R."/>
            <person name="LaButti K."/>
            <person name="Andreopoulos B."/>
            <person name="Lipzen A."/>
            <person name="Chen C."/>
            <person name="Yan M."/>
            <person name="Daum C."/>
            <person name="Ng V."/>
            <person name="Clum A."/>
            <person name="Steindorff A."/>
            <person name="Ohm R.A."/>
            <person name="Martin F."/>
            <person name="Silar P."/>
            <person name="Natvig D.O."/>
            <person name="Lalanne C."/>
            <person name="Gautier V."/>
            <person name="Ament-Velasquez S.L."/>
            <person name="Kruys A."/>
            <person name="Hutchinson M.I."/>
            <person name="Powell A.J."/>
            <person name="Barry K."/>
            <person name="Miller A.N."/>
            <person name="Grigoriev I.V."/>
            <person name="Debuchy R."/>
            <person name="Gladieux P."/>
            <person name="Hiltunen Thoren M."/>
            <person name="Johannesson H."/>
        </authorList>
    </citation>
    <scope>NUCLEOTIDE SEQUENCE</scope>
    <source>
        <strain evidence="14">CBS 958.72</strain>
    </source>
</reference>
<dbReference type="SUPFAM" id="SSF57667">
    <property type="entry name" value="beta-beta-alpha zinc fingers"/>
    <property type="match status" value="1"/>
</dbReference>
<comment type="subcellular location">
    <subcellularLocation>
        <location evidence="1">Nucleus</location>
    </subcellularLocation>
</comment>
<evidence type="ECO:0000256" key="2">
    <source>
        <dbReference type="ARBA" id="ARBA00006991"/>
    </source>
</evidence>
<evidence type="ECO:0000313" key="15">
    <source>
        <dbReference type="Proteomes" id="UP001287356"/>
    </source>
</evidence>
<dbReference type="SMART" id="SM00355">
    <property type="entry name" value="ZnF_C2H2"/>
    <property type="match status" value="2"/>
</dbReference>
<keyword evidence="4" id="KW-0677">Repeat</keyword>
<dbReference type="PROSITE" id="PS50157">
    <property type="entry name" value="ZINC_FINGER_C2H2_2"/>
    <property type="match status" value="2"/>
</dbReference>
<dbReference type="GO" id="GO:0000981">
    <property type="term" value="F:DNA-binding transcription factor activity, RNA polymerase II-specific"/>
    <property type="evidence" value="ECO:0007669"/>
    <property type="project" value="TreeGrafter"/>
</dbReference>
<gene>
    <name evidence="14" type="ORF">B0T24DRAFT_238450</name>
</gene>
<evidence type="ECO:0000256" key="9">
    <source>
        <dbReference type="ARBA" id="ARBA00023163"/>
    </source>
</evidence>
<keyword evidence="3" id="KW-0479">Metal-binding</keyword>
<organism evidence="14 15">
    <name type="scientific">Lasiosphaeria ovina</name>
    <dbReference type="NCBI Taxonomy" id="92902"/>
    <lineage>
        <taxon>Eukaryota</taxon>
        <taxon>Fungi</taxon>
        <taxon>Dikarya</taxon>
        <taxon>Ascomycota</taxon>
        <taxon>Pezizomycotina</taxon>
        <taxon>Sordariomycetes</taxon>
        <taxon>Sordariomycetidae</taxon>
        <taxon>Sordariales</taxon>
        <taxon>Lasiosphaeriaceae</taxon>
        <taxon>Lasiosphaeria</taxon>
    </lineage>
</organism>
<feature type="compositionally biased region" description="Low complexity" evidence="12">
    <location>
        <begin position="213"/>
        <end position="235"/>
    </location>
</feature>
<dbReference type="FunFam" id="3.30.160.60:FF:001156">
    <property type="entry name" value="Zinc finger protein 407"/>
    <property type="match status" value="2"/>
</dbReference>